<dbReference type="OrthoDB" id="23171at10239"/>
<feature type="transmembrane region" description="Helical" evidence="1">
    <location>
        <begin position="6"/>
        <end position="23"/>
    </location>
</feature>
<keyword evidence="3" id="KW-1185">Reference proteome</keyword>
<gene>
    <name evidence="2" type="ORF">CPT_Stitch19</name>
</gene>
<keyword evidence="1" id="KW-1133">Transmembrane helix</keyword>
<dbReference type="Pfam" id="PF23884">
    <property type="entry name" value="DUF7237"/>
    <property type="match status" value="1"/>
</dbReference>
<dbReference type="GeneID" id="24598714"/>
<proteinExistence type="predicted"/>
<dbReference type="EMBL" id="KM236244">
    <property type="protein sequence ID" value="AIW03970.1"/>
    <property type="molecule type" value="Genomic_DNA"/>
</dbReference>
<sequence length="77" mass="8837">MEIVASVLVVMLFIVILVSFVIMRRARELAEDLTKLRGEVATLKLQRESLKLFVAQGSLEHAPEDFIVYLKRYMGIK</sequence>
<dbReference type="Proteomes" id="UP000030204">
    <property type="component" value="Segment"/>
</dbReference>
<evidence type="ECO:0000313" key="2">
    <source>
        <dbReference type="EMBL" id="AIW03970.1"/>
    </source>
</evidence>
<dbReference type="RefSeq" id="YP_009145960.1">
    <property type="nucleotide sequence ID" value="NC_027297.1"/>
</dbReference>
<evidence type="ECO:0000256" key="1">
    <source>
        <dbReference type="SAM" id="Phobius"/>
    </source>
</evidence>
<dbReference type="InterPro" id="IPR055661">
    <property type="entry name" value="DUF7237"/>
</dbReference>
<name>A0A0A0RPF8_9CAUD</name>
<keyword evidence="1" id="KW-0472">Membrane</keyword>
<dbReference type="KEGG" id="vg:24598714"/>
<reference evidence="2 3" key="1">
    <citation type="journal article" date="2015" name="Genome Announc.">
        <title>Complete Genome of Salmonella enterica Serovar Typhimurium T5-Like Siphophage Stitch.</title>
        <authorList>
            <person name="Grover J.M."/>
            <person name="Luna A.J."/>
            <person name="Wood T.L."/>
            <person name="Chamakura K.R."/>
            <person name="Kuty Everett G.F."/>
        </authorList>
    </citation>
    <scope>NUCLEOTIDE SEQUENCE [LARGE SCALE GENOMIC DNA]</scope>
</reference>
<keyword evidence="1" id="KW-0812">Transmembrane</keyword>
<evidence type="ECO:0000313" key="3">
    <source>
        <dbReference type="Proteomes" id="UP000030204"/>
    </source>
</evidence>
<protein>
    <submittedName>
        <fullName evidence="2">Uncharacterized protein</fullName>
    </submittedName>
</protein>
<organism evidence="2 3">
    <name type="scientific">Salmonella phage Stitch</name>
    <dbReference type="NCBI Taxonomy" id="2991861"/>
    <lineage>
        <taxon>Viruses</taxon>
        <taxon>Duplodnaviria</taxon>
        <taxon>Heunggongvirae</taxon>
        <taxon>Uroviricota</taxon>
        <taxon>Caudoviricetes</taxon>
        <taxon>Demerecviridae</taxon>
        <taxon>Markadamsvirinae</taxon>
        <taxon>Epseptimavirus</taxon>
        <taxon>Epseptimavirus stitch</taxon>
    </lineage>
</organism>
<accession>A0A0A0RPF8</accession>